<keyword evidence="2" id="KW-1185">Reference proteome</keyword>
<proteinExistence type="predicted"/>
<dbReference type="Proteomes" id="UP000245081">
    <property type="component" value="Unassembled WGS sequence"/>
</dbReference>
<evidence type="ECO:0000313" key="1">
    <source>
        <dbReference type="EMBL" id="GBG13696.1"/>
    </source>
</evidence>
<gene>
    <name evidence="1" type="ORF">NMK_1247</name>
</gene>
<reference evidence="1 2" key="1">
    <citation type="journal article" date="2018" name="Environ. Microbiol.">
        <title>Isolation and genomic characterization of Novimethylophilus kurashikiensis gen. nov. sp. nov., a new lanthanide-dependent methylotrophic species of Methylophilaceae.</title>
        <authorList>
            <person name="Lv H."/>
            <person name="Sahin N."/>
            <person name="Tani A."/>
        </authorList>
    </citation>
    <scope>NUCLEOTIDE SEQUENCE [LARGE SCALE GENOMIC DNA]</scope>
    <source>
        <strain evidence="1 2">La2-4</strain>
    </source>
</reference>
<sequence>MPIPFLLFTFLFSLTFPMKAVSYELDAATKALLNEVSGFSWDGPEFKREWTPFNGRLIDNILADQTIVRFALDGSLGGACSRIQVIRDGKIEFDKELQNNDEYGAHLSCTLISSISPVTTYPKILVSHNSGSAHCCYKYEFYSIFPPKLIAKLSTGNASLEVGDEALSTTDDTFAYWNTSFGESPAPAVELLFQGTKLTVSPESISRHSGWDGQLFELVKYELSKSPYAIREQFHVHRENEWGVPPVLWQEMLNFLYAGQPKNAYIFFNEAWPADVGGKDVFFRSFLKQLWTSPYYPEIWVLSGYPKEFARPESAGN</sequence>
<name>A0A2R5F5V4_9PROT</name>
<dbReference type="AlphaFoldDB" id="A0A2R5F5V4"/>
<dbReference type="EMBL" id="BDOQ01000003">
    <property type="protein sequence ID" value="GBG13696.1"/>
    <property type="molecule type" value="Genomic_DNA"/>
</dbReference>
<accession>A0A2R5F5V4</accession>
<organism evidence="1 2">
    <name type="scientific">Novimethylophilus kurashikiensis</name>
    <dbReference type="NCBI Taxonomy" id="1825523"/>
    <lineage>
        <taxon>Bacteria</taxon>
        <taxon>Pseudomonadati</taxon>
        <taxon>Pseudomonadota</taxon>
        <taxon>Betaproteobacteria</taxon>
        <taxon>Nitrosomonadales</taxon>
        <taxon>Methylophilaceae</taxon>
        <taxon>Novimethylophilus</taxon>
    </lineage>
</organism>
<evidence type="ECO:0000313" key="2">
    <source>
        <dbReference type="Proteomes" id="UP000245081"/>
    </source>
</evidence>
<protein>
    <submittedName>
        <fullName evidence="1">Isocitrate dehydrogenase (NADP)</fullName>
    </submittedName>
</protein>
<comment type="caution">
    <text evidence="1">The sequence shown here is derived from an EMBL/GenBank/DDBJ whole genome shotgun (WGS) entry which is preliminary data.</text>
</comment>